<dbReference type="AlphaFoldDB" id="A0A6J6CVM4"/>
<reference evidence="4" key="1">
    <citation type="submission" date="2020-05" db="EMBL/GenBank/DDBJ databases">
        <authorList>
            <person name="Chiriac C."/>
            <person name="Salcher M."/>
            <person name="Ghai R."/>
            <person name="Kavagutti S V."/>
        </authorList>
    </citation>
    <scope>NUCLEOTIDE SEQUENCE</scope>
</reference>
<proteinExistence type="predicted"/>
<evidence type="ECO:0000259" key="3">
    <source>
        <dbReference type="Pfam" id="PF13458"/>
    </source>
</evidence>
<organism evidence="4">
    <name type="scientific">freshwater metagenome</name>
    <dbReference type="NCBI Taxonomy" id="449393"/>
    <lineage>
        <taxon>unclassified sequences</taxon>
        <taxon>metagenomes</taxon>
        <taxon>ecological metagenomes</taxon>
    </lineage>
</organism>
<dbReference type="CDD" id="cd06342">
    <property type="entry name" value="PBP1_ABC_LIVBP-like"/>
    <property type="match status" value="1"/>
</dbReference>
<dbReference type="Gene3D" id="3.40.50.2300">
    <property type="match status" value="2"/>
</dbReference>
<dbReference type="InterPro" id="IPR051010">
    <property type="entry name" value="BCAA_transport"/>
</dbReference>
<evidence type="ECO:0000313" key="4">
    <source>
        <dbReference type="EMBL" id="CAB4554313.1"/>
    </source>
</evidence>
<dbReference type="InterPro" id="IPR028081">
    <property type="entry name" value="Leu-bd"/>
</dbReference>
<dbReference type="EMBL" id="CAEZSU010000110">
    <property type="protein sequence ID" value="CAB4554313.1"/>
    <property type="molecule type" value="Genomic_DNA"/>
</dbReference>
<gene>
    <name evidence="4" type="ORF">UFOPK1495_01087</name>
</gene>
<feature type="transmembrane region" description="Helical" evidence="2">
    <location>
        <begin position="44"/>
        <end position="65"/>
    </location>
</feature>
<dbReference type="Pfam" id="PF14023">
    <property type="entry name" value="Bestrophin-like"/>
    <property type="match status" value="1"/>
</dbReference>
<keyword evidence="1" id="KW-0732">Signal</keyword>
<dbReference type="PANTHER" id="PTHR30483:SF6">
    <property type="entry name" value="PERIPLASMIC BINDING PROTEIN OF ABC TRANSPORTER FOR NATURAL AMINO ACIDS"/>
    <property type="match status" value="1"/>
</dbReference>
<keyword evidence="2" id="KW-1133">Transmembrane helix</keyword>
<evidence type="ECO:0000256" key="1">
    <source>
        <dbReference type="ARBA" id="ARBA00022729"/>
    </source>
</evidence>
<protein>
    <submittedName>
        <fullName evidence="4">Unannotated protein</fullName>
    </submittedName>
</protein>
<sequence length="680" mass="70975">MSWLTSLPVWAILFLSLAIVGSVSASSYLFLHSRTGEHRERTGLAAAAYMTALGSLFAILTGFLINSEYATLRQAQSLVGKEAAAASRLAWATEALPSVDTALVQHRLGVYLTDSENSDFKAFGTENAENAQTSPGFESLRELQSTAFTIASRPYVASATANAIEQSMADLTDVRSELLSIADSEMPIELLLLSVIAGFALIINALFVALRSGGNTVYVAVGIIVIVALDLALVVGISAPFRGPFKVDAGPVRTMATEVQAGVYLPWVGPGQAIKVSSKTCDDDPASCVRVNPGDPIQLAALLRIGKDAGAAGLDDLRGFQLAIDYLDGKFDGEDGQLLGHEIALYEVDDKCSPDGGQSGAGQLLNDKSVVAVVGTTCSGAAKAAIPLFSEAGVLMVSGQNTAPVLTADPEPDSTYFRTAPNDLIQGSVVAGFVGGQLGLNNIAIVSDGSVYSDELSNVFETKIGSYGVSRTQTFESKEGSDYAATVAAISAGGFDGIYMPVNSPVCENLMNAIAANPGVKDLPVITSDGCVLAAVLPAATKVNAYGSGPDVTALEKQPFYRDEYKSAYRSKFGQAPLSVWNTSAFDAANLIFDAIQRTAVTADDGSLLIPRRSLVEAMQSVDGYSGVSNKMVCMPTGDCAQAGTIGVFRAPAWPVGSGSQTAQPVFSKTETLASVVRKK</sequence>
<dbReference type="SUPFAM" id="SSF53822">
    <property type="entry name" value="Periplasmic binding protein-like I"/>
    <property type="match status" value="1"/>
</dbReference>
<name>A0A6J6CVM4_9ZZZZ</name>
<accession>A0A6J6CVM4</accession>
<keyword evidence="2" id="KW-0472">Membrane</keyword>
<keyword evidence="2" id="KW-0812">Transmembrane</keyword>
<feature type="transmembrane region" description="Helical" evidence="2">
    <location>
        <begin position="216"/>
        <end position="237"/>
    </location>
</feature>
<dbReference type="InterPro" id="IPR028082">
    <property type="entry name" value="Peripla_BP_I"/>
</dbReference>
<dbReference type="PANTHER" id="PTHR30483">
    <property type="entry name" value="LEUCINE-SPECIFIC-BINDING PROTEIN"/>
    <property type="match status" value="1"/>
</dbReference>
<dbReference type="InterPro" id="IPR025333">
    <property type="entry name" value="DUF4239"/>
</dbReference>
<evidence type="ECO:0000256" key="2">
    <source>
        <dbReference type="SAM" id="Phobius"/>
    </source>
</evidence>
<feature type="transmembrane region" description="Helical" evidence="2">
    <location>
        <begin position="190"/>
        <end position="210"/>
    </location>
</feature>
<dbReference type="Pfam" id="PF13458">
    <property type="entry name" value="Peripla_BP_6"/>
    <property type="match status" value="1"/>
</dbReference>
<feature type="domain" description="Leucine-binding protein" evidence="3">
    <location>
        <begin position="308"/>
        <end position="630"/>
    </location>
</feature>